<evidence type="ECO:0000313" key="2">
    <source>
        <dbReference type="Proteomes" id="UP000797356"/>
    </source>
</evidence>
<dbReference type="Proteomes" id="UP000797356">
    <property type="component" value="Chromosome 7"/>
</dbReference>
<organism evidence="1 2">
    <name type="scientific">Cocos nucifera</name>
    <name type="common">Coconut palm</name>
    <dbReference type="NCBI Taxonomy" id="13894"/>
    <lineage>
        <taxon>Eukaryota</taxon>
        <taxon>Viridiplantae</taxon>
        <taxon>Streptophyta</taxon>
        <taxon>Embryophyta</taxon>
        <taxon>Tracheophyta</taxon>
        <taxon>Spermatophyta</taxon>
        <taxon>Magnoliopsida</taxon>
        <taxon>Liliopsida</taxon>
        <taxon>Arecaceae</taxon>
        <taxon>Arecoideae</taxon>
        <taxon>Cocoseae</taxon>
        <taxon>Attaleinae</taxon>
        <taxon>Cocos</taxon>
    </lineage>
</organism>
<reference evidence="1" key="1">
    <citation type="journal article" date="2017" name="Gigascience">
        <title>The genome draft of coconut (Cocos nucifera).</title>
        <authorList>
            <person name="Xiao Y."/>
            <person name="Xu P."/>
            <person name="Fan H."/>
            <person name="Baudouin L."/>
            <person name="Xia W."/>
            <person name="Bocs S."/>
            <person name="Xu J."/>
            <person name="Li Q."/>
            <person name="Guo A."/>
            <person name="Zhou L."/>
            <person name="Li J."/>
            <person name="Wu Y."/>
            <person name="Ma Z."/>
            <person name="Armero A."/>
            <person name="Issali A.E."/>
            <person name="Liu N."/>
            <person name="Peng M."/>
            <person name="Yang Y."/>
        </authorList>
    </citation>
    <scope>NUCLEOTIDE SEQUENCE</scope>
    <source>
        <tissue evidence="1">Spear leaf of Hainan Tall coconut</tissue>
    </source>
</reference>
<evidence type="ECO:0000313" key="1">
    <source>
        <dbReference type="EMBL" id="KAG1354875.1"/>
    </source>
</evidence>
<keyword evidence="2" id="KW-1185">Reference proteome</keyword>
<dbReference type="EMBL" id="CM017878">
    <property type="protein sequence ID" value="KAG1354875.1"/>
    <property type="molecule type" value="Genomic_DNA"/>
</dbReference>
<comment type="caution">
    <text evidence="1">The sequence shown here is derived from an EMBL/GenBank/DDBJ whole genome shotgun (WGS) entry which is preliminary data.</text>
</comment>
<sequence length="79" mass="8586">MKFGARKAKPTHEPVIEEAPTKKYEVLPRESGTEFGASRSRIINAAASPFNGSEGLGYKRSCGRNTSKTLTRSVKKDTG</sequence>
<accession>A0A8K0N4M4</accession>
<dbReference type="AlphaFoldDB" id="A0A8K0N4M4"/>
<proteinExistence type="predicted"/>
<gene>
    <name evidence="1" type="ORF">COCNU_07G009870</name>
</gene>
<name>A0A8K0N4M4_COCNU</name>
<reference evidence="1" key="2">
    <citation type="submission" date="2019-07" db="EMBL/GenBank/DDBJ databases">
        <authorList>
            <person name="Yang Y."/>
            <person name="Bocs S."/>
            <person name="Baudouin L."/>
        </authorList>
    </citation>
    <scope>NUCLEOTIDE SEQUENCE</scope>
    <source>
        <tissue evidence="1">Spear leaf of Hainan Tall coconut</tissue>
    </source>
</reference>
<protein>
    <submittedName>
        <fullName evidence="1">Uncharacterized protein</fullName>
    </submittedName>
</protein>